<protein>
    <submittedName>
        <fullName evidence="2">Uncharacterized protein</fullName>
    </submittedName>
</protein>
<name>A0ABP9IEK4_9ACTN</name>
<evidence type="ECO:0000256" key="1">
    <source>
        <dbReference type="SAM" id="MobiDB-lite"/>
    </source>
</evidence>
<gene>
    <name evidence="2" type="ORF">GCM10023335_02980</name>
</gene>
<evidence type="ECO:0000313" key="2">
    <source>
        <dbReference type="EMBL" id="GAA4994436.1"/>
    </source>
</evidence>
<evidence type="ECO:0000313" key="3">
    <source>
        <dbReference type="Proteomes" id="UP001501759"/>
    </source>
</evidence>
<organism evidence="2 3">
    <name type="scientific">Streptomyces siamensis</name>
    <dbReference type="NCBI Taxonomy" id="1274986"/>
    <lineage>
        <taxon>Bacteria</taxon>
        <taxon>Bacillati</taxon>
        <taxon>Actinomycetota</taxon>
        <taxon>Actinomycetes</taxon>
        <taxon>Kitasatosporales</taxon>
        <taxon>Streptomycetaceae</taxon>
        <taxon>Streptomyces</taxon>
    </lineage>
</organism>
<sequence length="87" mass="9253">MAAVRAAGRWPCGRPESGRRGAAPAGLRAVVTKAVEIRVQRGERGGGLFEVRQVPGFGHGLEPPVDQDERATLLALLRRVGPRDEGS</sequence>
<dbReference type="EMBL" id="BAABKB010000001">
    <property type="protein sequence ID" value="GAA4994436.1"/>
    <property type="molecule type" value="Genomic_DNA"/>
</dbReference>
<keyword evidence="3" id="KW-1185">Reference proteome</keyword>
<accession>A0ABP9IEK4</accession>
<reference evidence="3" key="1">
    <citation type="journal article" date="2019" name="Int. J. Syst. Evol. Microbiol.">
        <title>The Global Catalogue of Microorganisms (GCM) 10K type strain sequencing project: providing services to taxonomists for standard genome sequencing and annotation.</title>
        <authorList>
            <consortium name="The Broad Institute Genomics Platform"/>
            <consortium name="The Broad Institute Genome Sequencing Center for Infectious Disease"/>
            <person name="Wu L."/>
            <person name="Ma J."/>
        </authorList>
    </citation>
    <scope>NUCLEOTIDE SEQUENCE [LARGE SCALE GENOMIC DNA]</scope>
    <source>
        <strain evidence="3">JCM 18409</strain>
    </source>
</reference>
<dbReference type="Proteomes" id="UP001501759">
    <property type="component" value="Unassembled WGS sequence"/>
</dbReference>
<comment type="caution">
    <text evidence="2">The sequence shown here is derived from an EMBL/GenBank/DDBJ whole genome shotgun (WGS) entry which is preliminary data.</text>
</comment>
<feature type="region of interest" description="Disordered" evidence="1">
    <location>
        <begin position="1"/>
        <end position="23"/>
    </location>
</feature>
<proteinExistence type="predicted"/>